<dbReference type="InterPro" id="IPR036388">
    <property type="entry name" value="WH-like_DNA-bd_sf"/>
</dbReference>
<dbReference type="PANTHER" id="PTHR33164:SF43">
    <property type="entry name" value="HTH-TYPE TRANSCRIPTIONAL REPRESSOR YETL"/>
    <property type="match status" value="1"/>
</dbReference>
<dbReference type="AlphaFoldDB" id="A0A1S1UE01"/>
<reference evidence="2 3" key="1">
    <citation type="submission" date="2015-06" db="EMBL/GenBank/DDBJ databases">
        <title>Draft genome sequencing of a biphenyl-degrading bacterium, Janthinobacterium lividum MEG1.</title>
        <authorList>
            <person name="Shimodaira J."/>
            <person name="Hatta T."/>
        </authorList>
    </citation>
    <scope>NUCLEOTIDE SEQUENCE [LARGE SCALE GENOMIC DNA]</scope>
    <source>
        <strain evidence="2 3">MEG1</strain>
    </source>
</reference>
<feature type="domain" description="HTH marR-type" evidence="1">
    <location>
        <begin position="14"/>
        <end position="149"/>
    </location>
</feature>
<comment type="caution">
    <text evidence="2">The sequence shown here is derived from an EMBL/GenBank/DDBJ whole genome shotgun (WGS) entry which is preliminary data.</text>
</comment>
<organism evidence="2 3">
    <name type="scientific">Janthinobacterium lividum</name>
    <dbReference type="NCBI Taxonomy" id="29581"/>
    <lineage>
        <taxon>Bacteria</taxon>
        <taxon>Pseudomonadati</taxon>
        <taxon>Pseudomonadota</taxon>
        <taxon>Betaproteobacteria</taxon>
        <taxon>Burkholderiales</taxon>
        <taxon>Oxalobacteraceae</taxon>
        <taxon>Janthinobacterium</taxon>
    </lineage>
</organism>
<evidence type="ECO:0000313" key="2">
    <source>
        <dbReference type="EMBL" id="OHV98647.1"/>
    </source>
</evidence>
<dbReference type="InterPro" id="IPR000835">
    <property type="entry name" value="HTH_MarR-typ"/>
</dbReference>
<dbReference type="RefSeq" id="WP_071075821.1">
    <property type="nucleotide sequence ID" value="NZ_LFKP01000003.1"/>
</dbReference>
<dbReference type="InterPro" id="IPR036390">
    <property type="entry name" value="WH_DNA-bd_sf"/>
</dbReference>
<proteinExistence type="predicted"/>
<dbReference type="SUPFAM" id="SSF46785">
    <property type="entry name" value="Winged helix' DNA-binding domain"/>
    <property type="match status" value="1"/>
</dbReference>
<gene>
    <name evidence="2" type="ORF">AKG95_05430</name>
</gene>
<evidence type="ECO:0000313" key="3">
    <source>
        <dbReference type="Proteomes" id="UP000179840"/>
    </source>
</evidence>
<accession>A0A1S1UE01</accession>
<dbReference type="Proteomes" id="UP000179840">
    <property type="component" value="Unassembled WGS sequence"/>
</dbReference>
<dbReference type="Gene3D" id="1.10.10.10">
    <property type="entry name" value="Winged helix-like DNA-binding domain superfamily/Winged helix DNA-binding domain"/>
    <property type="match status" value="1"/>
</dbReference>
<sequence>MTDHTSPPPDGASALDFCLRLARAQALLVRRFDSILGNLHGLSFGDYQLLYHLQRAPGGRLRRIDLAERLALTASGITRSLIPLEKIGLVARQADARDARVGYAVITETGQALLIHADATAQALGQELLGSASAEQLAPLSLLLASIAGSQPGNG</sequence>
<evidence type="ECO:0000259" key="1">
    <source>
        <dbReference type="PROSITE" id="PS50995"/>
    </source>
</evidence>
<dbReference type="SMART" id="SM00347">
    <property type="entry name" value="HTH_MARR"/>
    <property type="match status" value="1"/>
</dbReference>
<dbReference type="PRINTS" id="PR00598">
    <property type="entry name" value="HTHMARR"/>
</dbReference>
<dbReference type="PROSITE" id="PS50995">
    <property type="entry name" value="HTH_MARR_2"/>
    <property type="match status" value="1"/>
</dbReference>
<dbReference type="EMBL" id="LFKP01000003">
    <property type="protein sequence ID" value="OHV98647.1"/>
    <property type="molecule type" value="Genomic_DNA"/>
</dbReference>
<dbReference type="GO" id="GO:0006950">
    <property type="term" value="P:response to stress"/>
    <property type="evidence" value="ECO:0007669"/>
    <property type="project" value="TreeGrafter"/>
</dbReference>
<name>A0A1S1UE01_9BURK</name>
<dbReference type="Pfam" id="PF12802">
    <property type="entry name" value="MarR_2"/>
    <property type="match status" value="1"/>
</dbReference>
<dbReference type="PANTHER" id="PTHR33164">
    <property type="entry name" value="TRANSCRIPTIONAL REGULATOR, MARR FAMILY"/>
    <property type="match status" value="1"/>
</dbReference>
<protein>
    <submittedName>
        <fullName evidence="2">MarR family transcriptional regulator</fullName>
    </submittedName>
</protein>
<dbReference type="GO" id="GO:0003700">
    <property type="term" value="F:DNA-binding transcription factor activity"/>
    <property type="evidence" value="ECO:0007669"/>
    <property type="project" value="InterPro"/>
</dbReference>
<dbReference type="InterPro" id="IPR039422">
    <property type="entry name" value="MarR/SlyA-like"/>
</dbReference>